<dbReference type="Gene3D" id="3.30.420.10">
    <property type="entry name" value="Ribonuclease H-like superfamily/Ribonuclease H"/>
    <property type="match status" value="1"/>
</dbReference>
<dbReference type="KEGG" id="aqu:109587820"/>
<reference evidence="2" key="2">
    <citation type="submission" date="2024-06" db="UniProtKB">
        <authorList>
            <consortium name="EnsemblMetazoa"/>
        </authorList>
    </citation>
    <scope>IDENTIFICATION</scope>
</reference>
<keyword evidence="3" id="KW-1185">Reference proteome</keyword>
<dbReference type="EnsemblMetazoa" id="XM_020004042.1">
    <property type="protein sequence ID" value="XP_019859601.1"/>
    <property type="gene ID" value="LOC109587820"/>
</dbReference>
<proteinExistence type="predicted"/>
<evidence type="ECO:0000313" key="2">
    <source>
        <dbReference type="EnsemblMetazoa" id="XP_019859601.1"/>
    </source>
</evidence>
<dbReference type="AlphaFoldDB" id="A0AAN0JRW0"/>
<feature type="domain" description="Integrase catalytic" evidence="1">
    <location>
        <begin position="235"/>
        <end position="416"/>
    </location>
</feature>
<accession>A0AAN0JRW0</accession>
<evidence type="ECO:0000259" key="1">
    <source>
        <dbReference type="PROSITE" id="PS50994"/>
    </source>
</evidence>
<dbReference type="InterPro" id="IPR036397">
    <property type="entry name" value="RNaseH_sf"/>
</dbReference>
<dbReference type="InterPro" id="IPR001584">
    <property type="entry name" value="Integrase_cat-core"/>
</dbReference>
<dbReference type="SUPFAM" id="SSF53098">
    <property type="entry name" value="Ribonuclease H-like"/>
    <property type="match status" value="1"/>
</dbReference>
<name>A0AAN0JRW0_AMPQE</name>
<dbReference type="PANTHER" id="PTHR46791:SF5">
    <property type="entry name" value="CLR5 DOMAIN-CONTAINING PROTEIN-RELATED"/>
    <property type="match status" value="1"/>
</dbReference>
<dbReference type="InterPro" id="IPR012337">
    <property type="entry name" value="RNaseH-like_sf"/>
</dbReference>
<dbReference type="PROSITE" id="PS50994">
    <property type="entry name" value="INTEGRASE"/>
    <property type="match status" value="1"/>
</dbReference>
<dbReference type="Pfam" id="PF24764">
    <property type="entry name" value="rva_4"/>
    <property type="match status" value="1"/>
</dbReference>
<protein>
    <recommendedName>
        <fullName evidence="1">Integrase catalytic domain-containing protein</fullName>
    </recommendedName>
</protein>
<dbReference type="GeneID" id="109587820"/>
<organism evidence="2 3">
    <name type="scientific">Amphimedon queenslandica</name>
    <name type="common">Sponge</name>
    <dbReference type="NCBI Taxonomy" id="400682"/>
    <lineage>
        <taxon>Eukaryota</taxon>
        <taxon>Metazoa</taxon>
        <taxon>Porifera</taxon>
        <taxon>Demospongiae</taxon>
        <taxon>Heteroscleromorpha</taxon>
        <taxon>Haplosclerida</taxon>
        <taxon>Niphatidae</taxon>
        <taxon>Amphimedon</taxon>
    </lineage>
</organism>
<dbReference type="GO" id="GO:0003676">
    <property type="term" value="F:nucleic acid binding"/>
    <property type="evidence" value="ECO:0007669"/>
    <property type="project" value="InterPro"/>
</dbReference>
<sequence length="498" mass="57743">MPRPLPNNKMAVAESRDWDAYFAAVASFLIESERQYGVCNDQYTNYALEQLEFLQVTCRTLIRVVSQQTLGTISALLLDLLSCLTTLRSRWQSYSDTITTHQTRIFRPLLYSGMPGRPRFDVSRDEIEYLRSLFFSWSEIAALIGISRSTLYRRRVELDLINDPTSHLNDTELASFVAEMQLTSPNIGQSLVIGKLRSLGYRVSRERVRNTLRLNNPLTSALRWPGIMTHRRPYSVPGPNSLWHIDGHHKLIRWRFVTHAGIDGFSRMIVYLKCSTNNYASTVLEEFMKATEKFNLPSRVRSDQGTENVLVAQCMLENRGVDRGSIITGPSVHNQRIERLWRDVFSGVIKTFYRLFYYLEEQHMLDPMNEHHLFSLHYVYLPRINRALSEFRESWNHHEIRTANHKSPHQLFVSGMILLRHTRQVAIDFFNNVNDLYGIDEDEPEPIQDGNIAVPRVNFTSSPHTMQQLHTLVDPLQASESYGIDLYEQTLAFIEQNV</sequence>
<dbReference type="PANTHER" id="PTHR46791">
    <property type="entry name" value="EXPRESSED PROTEIN"/>
    <property type="match status" value="1"/>
</dbReference>
<reference evidence="3" key="1">
    <citation type="journal article" date="2010" name="Nature">
        <title>The Amphimedon queenslandica genome and the evolution of animal complexity.</title>
        <authorList>
            <person name="Srivastava M."/>
            <person name="Simakov O."/>
            <person name="Chapman J."/>
            <person name="Fahey B."/>
            <person name="Gauthier M.E."/>
            <person name="Mitros T."/>
            <person name="Richards G.S."/>
            <person name="Conaco C."/>
            <person name="Dacre M."/>
            <person name="Hellsten U."/>
            <person name="Larroux C."/>
            <person name="Putnam N.H."/>
            <person name="Stanke M."/>
            <person name="Adamska M."/>
            <person name="Darling A."/>
            <person name="Degnan S.M."/>
            <person name="Oakley T.H."/>
            <person name="Plachetzki D.C."/>
            <person name="Zhai Y."/>
            <person name="Adamski M."/>
            <person name="Calcino A."/>
            <person name="Cummins S.F."/>
            <person name="Goodstein D.M."/>
            <person name="Harris C."/>
            <person name="Jackson D.J."/>
            <person name="Leys S.P."/>
            <person name="Shu S."/>
            <person name="Woodcroft B.J."/>
            <person name="Vervoort M."/>
            <person name="Kosik K.S."/>
            <person name="Manning G."/>
            <person name="Degnan B.M."/>
            <person name="Rokhsar D.S."/>
        </authorList>
    </citation>
    <scope>NUCLEOTIDE SEQUENCE [LARGE SCALE GENOMIC DNA]</scope>
</reference>
<dbReference type="Proteomes" id="UP000007879">
    <property type="component" value="Unassembled WGS sequence"/>
</dbReference>
<dbReference type="RefSeq" id="XP_019859601.1">
    <property type="nucleotide sequence ID" value="XM_020004042.1"/>
</dbReference>
<evidence type="ECO:0000313" key="3">
    <source>
        <dbReference type="Proteomes" id="UP000007879"/>
    </source>
</evidence>
<dbReference type="GO" id="GO:0015074">
    <property type="term" value="P:DNA integration"/>
    <property type="evidence" value="ECO:0007669"/>
    <property type="project" value="InterPro"/>
</dbReference>
<dbReference type="InterPro" id="IPR058913">
    <property type="entry name" value="Integrase_dom_put"/>
</dbReference>